<evidence type="ECO:0000259" key="15">
    <source>
        <dbReference type="PROSITE" id="PS50067"/>
    </source>
</evidence>
<dbReference type="InterPro" id="IPR001752">
    <property type="entry name" value="Kinesin_motor_dom"/>
</dbReference>
<proteinExistence type="inferred from homology"/>
<dbReference type="InterPro" id="IPR021881">
    <property type="entry name" value="NACK_C"/>
</dbReference>
<dbReference type="GO" id="GO:0005874">
    <property type="term" value="C:microtubule"/>
    <property type="evidence" value="ECO:0007669"/>
    <property type="project" value="UniProtKB-KW"/>
</dbReference>
<dbReference type="SMART" id="SM00129">
    <property type="entry name" value="KISc"/>
    <property type="match status" value="1"/>
</dbReference>
<feature type="region of interest" description="Disordered" evidence="14">
    <location>
        <begin position="473"/>
        <end position="498"/>
    </location>
</feature>
<dbReference type="AlphaFoldDB" id="A0A8M8UMJ6"/>
<dbReference type="KEGG" id="sind:105159320"/>
<keyword evidence="16" id="KW-1185">Reference proteome</keyword>
<reference evidence="17" key="1">
    <citation type="submission" date="2025-08" db="UniProtKB">
        <authorList>
            <consortium name="RefSeq"/>
        </authorList>
    </citation>
    <scope>IDENTIFICATION</scope>
</reference>
<keyword evidence="3 12" id="KW-0493">Microtubule</keyword>
<comment type="similarity">
    <text evidence="2">Belongs to the TRAFAC class myosin-kinesin ATPase superfamily. Kinesin family. KIN-7 subfamily.</text>
</comment>
<dbReference type="GO" id="GO:0009524">
    <property type="term" value="C:phragmoplast"/>
    <property type="evidence" value="ECO:0007669"/>
    <property type="project" value="UniProtKB-SubCell"/>
</dbReference>
<dbReference type="PROSITE" id="PS00411">
    <property type="entry name" value="KINESIN_MOTOR_1"/>
    <property type="match status" value="1"/>
</dbReference>
<dbReference type="GO" id="GO:0008017">
    <property type="term" value="F:microtubule binding"/>
    <property type="evidence" value="ECO:0007669"/>
    <property type="project" value="InterPro"/>
</dbReference>
<keyword evidence="8" id="KW-0206">Cytoskeleton</keyword>
<evidence type="ECO:0000256" key="14">
    <source>
        <dbReference type="SAM" id="MobiDB-lite"/>
    </source>
</evidence>
<protein>
    <recommendedName>
        <fullName evidence="12">Kinesin-like protein</fullName>
    </recommendedName>
</protein>
<keyword evidence="5 11" id="KW-0067">ATP-binding</keyword>
<gene>
    <name evidence="17" type="primary">LOC105159320</name>
</gene>
<dbReference type="Proteomes" id="UP000504604">
    <property type="component" value="Linkage group LG3"/>
</dbReference>
<feature type="compositionally biased region" description="Basic and acidic residues" evidence="14">
    <location>
        <begin position="766"/>
        <end position="788"/>
    </location>
</feature>
<comment type="subcellular location">
    <subcellularLocation>
        <location evidence="10">Cytoplasm</location>
        <location evidence="10">Cytoskeleton</location>
        <location evidence="10">Phragmoplast</location>
    </subcellularLocation>
    <subcellularLocation>
        <location evidence="1">Nucleus</location>
    </subcellularLocation>
</comment>
<keyword evidence="8" id="KW-0963">Cytoplasm</keyword>
<dbReference type="RefSeq" id="XP_020548073.1">
    <property type="nucleotide sequence ID" value="XM_020692414.1"/>
</dbReference>
<evidence type="ECO:0000256" key="1">
    <source>
        <dbReference type="ARBA" id="ARBA00004123"/>
    </source>
</evidence>
<accession>A0A8M8UMJ6</accession>
<evidence type="ECO:0000256" key="7">
    <source>
        <dbReference type="ARBA" id="ARBA00023175"/>
    </source>
</evidence>
<dbReference type="InterPro" id="IPR027640">
    <property type="entry name" value="Kinesin-like_fam"/>
</dbReference>
<feature type="compositionally biased region" description="Polar residues" evidence="14">
    <location>
        <begin position="562"/>
        <end position="577"/>
    </location>
</feature>
<feature type="coiled-coil region" evidence="13">
    <location>
        <begin position="353"/>
        <end position="417"/>
    </location>
</feature>
<evidence type="ECO:0000256" key="8">
    <source>
        <dbReference type="ARBA" id="ARBA00023212"/>
    </source>
</evidence>
<evidence type="ECO:0000256" key="9">
    <source>
        <dbReference type="ARBA" id="ARBA00023242"/>
    </source>
</evidence>
<feature type="compositionally biased region" description="Basic and acidic residues" evidence="14">
    <location>
        <begin position="797"/>
        <end position="810"/>
    </location>
</feature>
<feature type="binding site" evidence="11">
    <location>
        <begin position="108"/>
        <end position="115"/>
    </location>
    <ligand>
        <name>ATP</name>
        <dbReference type="ChEBI" id="CHEBI:30616"/>
    </ligand>
</feature>
<dbReference type="GO" id="GO:0007018">
    <property type="term" value="P:microtubule-based movement"/>
    <property type="evidence" value="ECO:0007669"/>
    <property type="project" value="InterPro"/>
</dbReference>
<dbReference type="CDD" id="cd01374">
    <property type="entry name" value="KISc_CENP_E"/>
    <property type="match status" value="1"/>
</dbReference>
<dbReference type="InterPro" id="IPR036961">
    <property type="entry name" value="Kinesin_motor_dom_sf"/>
</dbReference>
<dbReference type="GO" id="GO:0005634">
    <property type="term" value="C:nucleus"/>
    <property type="evidence" value="ECO:0007669"/>
    <property type="project" value="UniProtKB-SubCell"/>
</dbReference>
<evidence type="ECO:0000256" key="12">
    <source>
        <dbReference type="RuleBase" id="RU000394"/>
    </source>
</evidence>
<dbReference type="InterPro" id="IPR027417">
    <property type="entry name" value="P-loop_NTPase"/>
</dbReference>
<keyword evidence="7 11" id="KW-0505">Motor protein</keyword>
<feature type="compositionally biased region" description="Polar residues" evidence="14">
    <location>
        <begin position="811"/>
        <end position="820"/>
    </location>
</feature>
<name>A0A8M8UMJ6_SESIN</name>
<feature type="compositionally biased region" description="Basic and acidic residues" evidence="14">
    <location>
        <begin position="473"/>
        <end position="493"/>
    </location>
</feature>
<organism evidence="16 17">
    <name type="scientific">Sesamum indicum</name>
    <name type="common">Oriental sesame</name>
    <name type="synonym">Sesamum orientale</name>
    <dbReference type="NCBI Taxonomy" id="4182"/>
    <lineage>
        <taxon>Eukaryota</taxon>
        <taxon>Viridiplantae</taxon>
        <taxon>Streptophyta</taxon>
        <taxon>Embryophyta</taxon>
        <taxon>Tracheophyta</taxon>
        <taxon>Spermatophyta</taxon>
        <taxon>Magnoliopsida</taxon>
        <taxon>eudicotyledons</taxon>
        <taxon>Gunneridae</taxon>
        <taxon>Pentapetalae</taxon>
        <taxon>asterids</taxon>
        <taxon>lamiids</taxon>
        <taxon>Lamiales</taxon>
        <taxon>Pedaliaceae</taxon>
        <taxon>Sesamum</taxon>
    </lineage>
</organism>
<dbReference type="FunFam" id="3.40.850.10:FF:000016">
    <property type="entry name" value="Kinesin-like protein"/>
    <property type="match status" value="1"/>
</dbReference>
<evidence type="ECO:0000256" key="11">
    <source>
        <dbReference type="PROSITE-ProRule" id="PRU00283"/>
    </source>
</evidence>
<feature type="compositionally biased region" description="Polar residues" evidence="14">
    <location>
        <begin position="684"/>
        <end position="700"/>
    </location>
</feature>
<evidence type="ECO:0000313" key="17">
    <source>
        <dbReference type="RefSeq" id="XP_020548073.1"/>
    </source>
</evidence>
<dbReference type="Gramene" id="SIN_1009093.t">
    <property type="protein sequence ID" value="SIN_1009093.t"/>
    <property type="gene ID" value="SIN_1009093"/>
</dbReference>
<feature type="domain" description="Kinesin motor" evidence="15">
    <location>
        <begin position="22"/>
        <end position="344"/>
    </location>
</feature>
<dbReference type="SUPFAM" id="SSF52540">
    <property type="entry name" value="P-loop containing nucleoside triphosphate hydrolases"/>
    <property type="match status" value="1"/>
</dbReference>
<feature type="compositionally biased region" description="Basic and acidic residues" evidence="14">
    <location>
        <begin position="622"/>
        <end position="643"/>
    </location>
</feature>
<dbReference type="InterPro" id="IPR019821">
    <property type="entry name" value="Kinesin_motor_CS"/>
</dbReference>
<evidence type="ECO:0000256" key="6">
    <source>
        <dbReference type="ARBA" id="ARBA00023054"/>
    </source>
</evidence>
<dbReference type="PROSITE" id="PS50067">
    <property type="entry name" value="KINESIN_MOTOR_2"/>
    <property type="match status" value="1"/>
</dbReference>
<dbReference type="GO" id="GO:0005524">
    <property type="term" value="F:ATP binding"/>
    <property type="evidence" value="ECO:0007669"/>
    <property type="project" value="UniProtKB-UniRule"/>
</dbReference>
<keyword evidence="9" id="KW-0539">Nucleus</keyword>
<keyword evidence="4 11" id="KW-0547">Nucleotide-binding</keyword>
<evidence type="ECO:0000256" key="3">
    <source>
        <dbReference type="ARBA" id="ARBA00022701"/>
    </source>
</evidence>
<evidence type="ECO:0000256" key="4">
    <source>
        <dbReference type="ARBA" id="ARBA00022741"/>
    </source>
</evidence>
<dbReference type="Pfam" id="PF11995">
    <property type="entry name" value="DUF3490"/>
    <property type="match status" value="1"/>
</dbReference>
<dbReference type="PANTHER" id="PTHR47968:SF54">
    <property type="entry name" value="KINESIN-LIKE PROTEIN NACK2"/>
    <property type="match status" value="1"/>
</dbReference>
<dbReference type="PANTHER" id="PTHR47968">
    <property type="entry name" value="CENTROMERE PROTEIN E"/>
    <property type="match status" value="1"/>
</dbReference>
<dbReference type="GO" id="GO:0000919">
    <property type="term" value="P:cell plate assembly"/>
    <property type="evidence" value="ECO:0007669"/>
    <property type="project" value="UniProtKB-ARBA"/>
</dbReference>
<dbReference type="Pfam" id="PF00225">
    <property type="entry name" value="Kinesin"/>
    <property type="match status" value="1"/>
</dbReference>
<evidence type="ECO:0000256" key="2">
    <source>
        <dbReference type="ARBA" id="ARBA00007310"/>
    </source>
</evidence>
<evidence type="ECO:0000256" key="13">
    <source>
        <dbReference type="SAM" id="Coils"/>
    </source>
</evidence>
<dbReference type="OrthoDB" id="3176171at2759"/>
<dbReference type="PRINTS" id="PR00380">
    <property type="entry name" value="KINESINHEAVY"/>
</dbReference>
<sequence length="994" mass="111407">MGSVSGESSVWDGQDSSPRDERIFVSVRLRPLNERELSRNDVPEWECINNTTIIFKNGLQERSLSPTAYTFDRVFGPQNPTRQVYEEAAKKIALSVLSGMNSSIFAYGQTSSGKTYTMSGITEYAVADIYDYIEKHRERAFVLKFSAMEIYNEVVKDLLSFDGTPLRLLDDPVRGTVVEKLTEVTLRDYSHLKELLSICEAQRKIGETTLNEMSSRSHQILCLTVESEARKYFSAENSSSLTATVNFVDLAGSERASQTSSAGMRLKEGCHINRSLLTLGTVIRKLSKGRNGHIPYRDSKLTRILQHSLGGNARTAVICTMSPAHSHVEQSRSTLVFASCAKQVSTNAKVNVVMSEKALVKQLRREITRMENELRNLNSIATSCDTASALKEKELLIEKLDKEIRQLIHQRDVARSRLEDMSLPGGSFGSPKSWIDWQSLEKGSQTDEYASSEASEIIDPLYSDVSSRASHFSDRYEDVSSSRTEHQSPRNDTDQFLSDDISPTLYIDKYFGPESPDPGWEKIAQVAGNKLECTHMAVQCIELDLTKTNVVASAASPDTGDKNSGISHCSLENSPASNMAKEDEESSQDKADNQGKLPSVEPEANSENLHAEDSNSPIRSDFVNEKEENIKTSVEDCKVKQQELTEVNEVIEPQVVTQREDDLELCQQDPEVTGISDNQETKTDGGSNDDQNKVLSASDNQETKTDDGFNEDQDTTQSASDNQETKTDGGSNEDQDTREIKTDGGSNEDQDTREIKTDGGSNEDQDTTKHASDNQETKTDGGSNKDQDTTQSASDNQETKTDGGSNKDQDTTQSASDWSTQFERQRQEILDLWDTCNVPLVYRTYFFLLFKGDPSEAVYMEVELRRLSFLKKKLDRSTVTKDDQVLTETSSTKALNREREMLSRQMYKKFSGKERDALYEKWGIDLKTKQRRLQLCRLLWTDPKNMDHIKESAALVAKLVGLKELERAPKEMIGLSLLQEPQNLSCFSWMPSLI</sequence>
<evidence type="ECO:0000256" key="10">
    <source>
        <dbReference type="ARBA" id="ARBA00060413"/>
    </source>
</evidence>
<keyword evidence="6 13" id="KW-0175">Coiled coil</keyword>
<dbReference type="GO" id="GO:0003777">
    <property type="term" value="F:microtubule motor activity"/>
    <property type="evidence" value="ECO:0007669"/>
    <property type="project" value="InterPro"/>
</dbReference>
<feature type="region of interest" description="Disordered" evidence="14">
    <location>
        <begin position="556"/>
        <end position="820"/>
    </location>
</feature>
<evidence type="ECO:0000256" key="5">
    <source>
        <dbReference type="ARBA" id="ARBA00022840"/>
    </source>
</evidence>
<dbReference type="GeneID" id="105159320"/>
<dbReference type="Gene3D" id="3.40.850.10">
    <property type="entry name" value="Kinesin motor domain"/>
    <property type="match status" value="1"/>
</dbReference>
<evidence type="ECO:0000313" key="16">
    <source>
        <dbReference type="Proteomes" id="UP000504604"/>
    </source>
</evidence>
<feature type="compositionally biased region" description="Polar residues" evidence="14">
    <location>
        <begin position="715"/>
        <end position="730"/>
    </location>
</feature>